<evidence type="ECO:0000256" key="1">
    <source>
        <dbReference type="ARBA" id="ARBA00004370"/>
    </source>
</evidence>
<gene>
    <name evidence="7" type="primary">atpH_11</name>
    <name evidence="7" type="ORF">GALL_292690</name>
</gene>
<dbReference type="PRINTS" id="PR00125">
    <property type="entry name" value="ATPASEDELTA"/>
</dbReference>
<dbReference type="EMBL" id="MLJW01000355">
    <property type="protein sequence ID" value="OIQ88846.1"/>
    <property type="molecule type" value="Genomic_DNA"/>
</dbReference>
<dbReference type="NCBIfam" id="NF004402">
    <property type="entry name" value="PRK05758.2-2"/>
    <property type="match status" value="1"/>
</dbReference>
<evidence type="ECO:0000256" key="4">
    <source>
        <dbReference type="ARBA" id="ARBA00023065"/>
    </source>
</evidence>
<keyword evidence="3" id="KW-0375">Hydrogen ion transport</keyword>
<protein>
    <submittedName>
        <fullName evidence="7">ATP synthase subunit delta</fullName>
    </submittedName>
</protein>
<keyword evidence="5" id="KW-0472">Membrane</keyword>
<proteinExistence type="inferred from homology"/>
<dbReference type="GO" id="GO:0046933">
    <property type="term" value="F:proton-transporting ATP synthase activity, rotational mechanism"/>
    <property type="evidence" value="ECO:0007669"/>
    <property type="project" value="InterPro"/>
</dbReference>
<evidence type="ECO:0000256" key="3">
    <source>
        <dbReference type="ARBA" id="ARBA00022781"/>
    </source>
</evidence>
<dbReference type="InterPro" id="IPR000711">
    <property type="entry name" value="ATPase_OSCP/dsu"/>
</dbReference>
<sequence>MAELATIARPYAEAIFEAVQAKPTADALEQVSRALDALALVARDSQVRTLAGDPHLSIERLEELMLAAVPQPAGSAVRNMLRVVLENRRLAALPAIAEQFHRLKDAAQQRAEAVISSAFALDPAQIDELLPVLERKFGCKLYPRVEIDPSLIGGIRVAVGDEVLDTSVRARLDSMRIALSA</sequence>
<dbReference type="SUPFAM" id="SSF47928">
    <property type="entry name" value="N-terminal domain of the delta subunit of the F1F0-ATP synthase"/>
    <property type="match status" value="1"/>
</dbReference>
<dbReference type="Pfam" id="PF00213">
    <property type="entry name" value="OSCP"/>
    <property type="match status" value="1"/>
</dbReference>
<name>A0A1J5QYR6_9ZZZZ</name>
<evidence type="ECO:0000256" key="6">
    <source>
        <dbReference type="ARBA" id="ARBA00023310"/>
    </source>
</evidence>
<organism evidence="7">
    <name type="scientific">mine drainage metagenome</name>
    <dbReference type="NCBI Taxonomy" id="410659"/>
    <lineage>
        <taxon>unclassified sequences</taxon>
        <taxon>metagenomes</taxon>
        <taxon>ecological metagenomes</taxon>
    </lineage>
</organism>
<comment type="caution">
    <text evidence="7">The sequence shown here is derived from an EMBL/GenBank/DDBJ whole genome shotgun (WGS) entry which is preliminary data.</text>
</comment>
<dbReference type="AlphaFoldDB" id="A0A1J5QYR6"/>
<evidence type="ECO:0000256" key="5">
    <source>
        <dbReference type="ARBA" id="ARBA00023136"/>
    </source>
</evidence>
<reference evidence="7" key="1">
    <citation type="submission" date="2016-10" db="EMBL/GenBank/DDBJ databases">
        <title>Sequence of Gallionella enrichment culture.</title>
        <authorList>
            <person name="Poehlein A."/>
            <person name="Muehling M."/>
            <person name="Daniel R."/>
        </authorList>
    </citation>
    <scope>NUCLEOTIDE SEQUENCE</scope>
</reference>
<keyword evidence="2" id="KW-0813">Transport</keyword>
<dbReference type="Gene3D" id="1.10.520.20">
    <property type="entry name" value="N-terminal domain of the delta subunit of the F1F0-ATP synthase"/>
    <property type="match status" value="1"/>
</dbReference>
<evidence type="ECO:0000256" key="2">
    <source>
        <dbReference type="ARBA" id="ARBA00022448"/>
    </source>
</evidence>
<keyword evidence="4" id="KW-0406">Ion transport</keyword>
<keyword evidence="6" id="KW-0066">ATP synthesis</keyword>
<dbReference type="NCBIfam" id="TIGR01145">
    <property type="entry name" value="ATP_synt_delta"/>
    <property type="match status" value="1"/>
</dbReference>
<accession>A0A1J5QYR6</accession>
<comment type="subcellular location">
    <subcellularLocation>
        <location evidence="1">Membrane</location>
    </subcellularLocation>
</comment>
<dbReference type="InterPro" id="IPR026015">
    <property type="entry name" value="ATP_synth_OSCP/delta_N_sf"/>
</dbReference>
<dbReference type="PANTHER" id="PTHR11910">
    <property type="entry name" value="ATP SYNTHASE DELTA CHAIN"/>
    <property type="match status" value="1"/>
</dbReference>
<evidence type="ECO:0000313" key="7">
    <source>
        <dbReference type="EMBL" id="OIQ88846.1"/>
    </source>
</evidence>
<dbReference type="GO" id="GO:0016020">
    <property type="term" value="C:membrane"/>
    <property type="evidence" value="ECO:0007669"/>
    <property type="project" value="UniProtKB-SubCell"/>
</dbReference>
<dbReference type="HAMAP" id="MF_01416">
    <property type="entry name" value="ATP_synth_delta_bact"/>
    <property type="match status" value="1"/>
</dbReference>